<evidence type="ECO:0000313" key="8">
    <source>
        <dbReference type="Proteomes" id="UP000242474"/>
    </source>
</evidence>
<dbReference type="InterPro" id="IPR011990">
    <property type="entry name" value="TPR-like_helical_dom_sf"/>
</dbReference>
<dbReference type="OrthoDB" id="1908178at2759"/>
<dbReference type="PANTHER" id="PTHR47447">
    <property type="entry name" value="OS03G0856100 PROTEIN"/>
    <property type="match status" value="1"/>
</dbReference>
<dbReference type="PANTHER" id="PTHR47447:SF17">
    <property type="entry name" value="OS12G0638900 PROTEIN"/>
    <property type="match status" value="1"/>
</dbReference>
<name>A0A2G5BHG2_COERN</name>
<keyword evidence="2" id="KW-0677">Repeat</keyword>
<evidence type="ECO:0000256" key="4">
    <source>
        <dbReference type="ARBA" id="ARBA00044511"/>
    </source>
</evidence>
<dbReference type="AlphaFoldDB" id="A0A2G5BHG2"/>
<reference evidence="7 8" key="1">
    <citation type="journal article" date="2015" name="Genome Biol. Evol.">
        <title>Phylogenomic analyses indicate that early fungi evolved digesting cell walls of algal ancestors of land plants.</title>
        <authorList>
            <person name="Chang Y."/>
            <person name="Wang S."/>
            <person name="Sekimoto S."/>
            <person name="Aerts A.L."/>
            <person name="Choi C."/>
            <person name="Clum A."/>
            <person name="LaButti K.M."/>
            <person name="Lindquist E.A."/>
            <person name="Yee Ngan C."/>
            <person name="Ohm R.A."/>
            <person name="Salamov A.A."/>
            <person name="Grigoriev I.V."/>
            <person name="Spatafora J.W."/>
            <person name="Berbee M.L."/>
        </authorList>
    </citation>
    <scope>NUCLEOTIDE SEQUENCE [LARGE SCALE GENOMIC DNA]</scope>
    <source>
        <strain evidence="7 8">NRRL 1564</strain>
    </source>
</reference>
<evidence type="ECO:0000256" key="3">
    <source>
        <dbReference type="ARBA" id="ARBA00044493"/>
    </source>
</evidence>
<comment type="function">
    <text evidence="3">Regulates mitochondrial small subunit maturation by controlling 15S rRNA 5'-end processing. Localizes to the 5' precursor of the 15S rRNA in a position that is subsequently occupied by mS47 in the mature yeast mtSSU. Uses structure and sequence-specific RNA recognition, binding to a single-stranded region of the precursor and specifically recognizing bases -6 to -1. The exchange of Ccm1 for mS47 is coupled to the irreversible removal of precursor rRNA that is accompanied by conformational changes of the mitoribosomal proteins uS5m and mS26. These conformational changes signal completion of 5'-end rRNA processing through protection of the mature 5'-end of the 15S rRNA and stabilization of mS47. The removal of the 5' precursor together with the dissociation of Ccm1 may be catalyzed by the 5'-3' exoribonuclease Pet127. Involved in the specific removal of group I introns in mitochondrial encoded transcripts.</text>
</comment>
<dbReference type="PROSITE" id="PS51375">
    <property type="entry name" value="PPR"/>
    <property type="match status" value="1"/>
</dbReference>
<dbReference type="EMBL" id="KZ303490">
    <property type="protein sequence ID" value="PIA18466.1"/>
    <property type="molecule type" value="Genomic_DNA"/>
</dbReference>
<dbReference type="NCBIfam" id="TIGR00756">
    <property type="entry name" value="PPR"/>
    <property type="match status" value="1"/>
</dbReference>
<dbReference type="Pfam" id="PF13041">
    <property type="entry name" value="PPR_2"/>
    <property type="match status" value="1"/>
</dbReference>
<evidence type="ECO:0008006" key="9">
    <source>
        <dbReference type="Google" id="ProtNLM"/>
    </source>
</evidence>
<dbReference type="Proteomes" id="UP000242474">
    <property type="component" value="Unassembled WGS sequence"/>
</dbReference>
<evidence type="ECO:0000256" key="6">
    <source>
        <dbReference type="SAM" id="MobiDB-lite"/>
    </source>
</evidence>
<dbReference type="InterPro" id="IPR002885">
    <property type="entry name" value="PPR_rpt"/>
</dbReference>
<dbReference type="Gene3D" id="1.25.40.10">
    <property type="entry name" value="Tetratricopeptide repeat domain"/>
    <property type="match status" value="2"/>
</dbReference>
<evidence type="ECO:0000256" key="5">
    <source>
        <dbReference type="PROSITE-ProRule" id="PRU00708"/>
    </source>
</evidence>
<accession>A0A2G5BHG2</accession>
<keyword evidence="8" id="KW-1185">Reference proteome</keyword>
<gene>
    <name evidence="7" type="ORF">COEREDRAFT_79916</name>
</gene>
<comment type="subunit">
    <text evidence="4">Binds to mitochondrial small subunit 15S rRNA.</text>
</comment>
<dbReference type="STRING" id="763665.A0A2G5BHG2"/>
<feature type="compositionally biased region" description="Basic and acidic residues" evidence="6">
    <location>
        <begin position="763"/>
        <end position="778"/>
    </location>
</feature>
<evidence type="ECO:0000256" key="2">
    <source>
        <dbReference type="ARBA" id="ARBA00022737"/>
    </source>
</evidence>
<comment type="similarity">
    <text evidence="1">Belongs to the CCM1 family.</text>
</comment>
<feature type="repeat" description="PPR" evidence="5">
    <location>
        <begin position="791"/>
        <end position="825"/>
    </location>
</feature>
<organism evidence="7 8">
    <name type="scientific">Coemansia reversa (strain ATCC 12441 / NRRL 1564)</name>
    <dbReference type="NCBI Taxonomy" id="763665"/>
    <lineage>
        <taxon>Eukaryota</taxon>
        <taxon>Fungi</taxon>
        <taxon>Fungi incertae sedis</taxon>
        <taxon>Zoopagomycota</taxon>
        <taxon>Kickxellomycotina</taxon>
        <taxon>Kickxellomycetes</taxon>
        <taxon>Kickxellales</taxon>
        <taxon>Kickxellaceae</taxon>
        <taxon>Coemansia</taxon>
    </lineage>
</organism>
<evidence type="ECO:0000256" key="1">
    <source>
        <dbReference type="ARBA" id="ARBA00006192"/>
    </source>
</evidence>
<feature type="region of interest" description="Disordered" evidence="6">
    <location>
        <begin position="748"/>
        <end position="785"/>
    </location>
</feature>
<sequence>MSLRNCLQRRSTWSCSTFTVWSALAAQEKRLLQSNLHHLQPLTLECTCSCKFRRIRLAPLGAFAFRFCSVGSTQHIYTQAGVQQPAGDDADIAKLVADLVKLLGNRSADISMVWSKYDYLKIKRVLSFIPYESWISLLKLCQKALLYQCDLQSHKRDKSFTSTAHPEVLSSGRPTTTHSYLSPTLLKRRALMILGDMWRYSGAIQGSGENTSIDGAVPDSQSPGNDIDASMVDSIWKPSAWHYNIVFDVISRDSTSSVHELIQLHRNMRTRGIQEDTITFNTLLNGCRQLQAWDYFRDVEAQMRKRDEWGITHMDTTSWGTLIHGYRQCQDWSAVDKCVAEVSSACRRWYKSQTENSIHKQGLKPTTELWSIVINIYAARDMVPQMVASRRIMQGFGLPMTAHTFGPIFAALHRLRKSMVQGKKDAWPAIRLALEEFEVMRSSNIPPNATILTNLALIVGLSNPYADTNKEGGDGKNDSSHQACASLGYVGSTVTRELESMLTRAHDPNIYATLLNLGGQLRSPDDIHNVWQTLVSEVKFNFARRGKPLLESLTLSSYMNALIDCQQYNEALSAFYNHALPPLAGNEYQRQRERIETPRLQSVGLPVYEAAIRAFARVDRHRMCVHVMRTMVNQGIAPTMLSVRYALLPPDNGVQNSSTAHYTRRWTLPFATARDIWGIVLESRQSVWARGVYESHTSARMGQVEQRPVIVNDIAAQLIRIAAYARNIEFGEQVFEALNREAAHFGISHQHQRAGEDDAQYSEEDRSESMSKEERDIPHNPFPEDSQCAPNVRTYTSMITLYCNCADLDGLGRMWVRMLNDGVEPNLQTYTSLITALHKVALRKRWRRLRQHSEEASETLSYEDKANLSHDNGIWARNPLGGQSSTGFDDAGIPWSPTQQDETIRRIEDWIIGTVPKGNEDTAPSGVGDSQLDLDIPLSTLLLRYHSARIQDAVNSTSNSQDNKSARLDPDVIEDIERVMHVCQVVEGKGLKPDRRFHIALADFFDTCGDRVGAELVRKQMYSF</sequence>
<evidence type="ECO:0000313" key="7">
    <source>
        <dbReference type="EMBL" id="PIA18466.1"/>
    </source>
</evidence>
<proteinExistence type="inferred from homology"/>
<protein>
    <recommendedName>
        <fullName evidence="9">Pentacotripeptide-repeat region of PRORP domain-containing protein</fullName>
    </recommendedName>
</protein>